<dbReference type="Proteomes" id="UP000068447">
    <property type="component" value="Chromosome"/>
</dbReference>
<evidence type="ECO:0000256" key="4">
    <source>
        <dbReference type="ARBA" id="ARBA00037106"/>
    </source>
</evidence>
<dbReference type="EMBL" id="CP013650">
    <property type="protein sequence ID" value="ALS96826.1"/>
    <property type="molecule type" value="Genomic_DNA"/>
</dbReference>
<dbReference type="AlphaFoldDB" id="A0A0U2RI19"/>
<comment type="function">
    <text evidence="4">Antitoxin component of a type II toxin-antitoxin (TA) system. Neutralizes the effect of toxin ParE.</text>
</comment>
<evidence type="ECO:0000256" key="1">
    <source>
        <dbReference type="ARBA" id="ARBA00008580"/>
    </source>
</evidence>
<evidence type="ECO:0000313" key="5">
    <source>
        <dbReference type="EMBL" id="ALS96826.1"/>
    </source>
</evidence>
<evidence type="ECO:0000313" key="6">
    <source>
        <dbReference type="Proteomes" id="UP000068447"/>
    </source>
</evidence>
<dbReference type="OrthoDB" id="9815501at2"/>
<dbReference type="Gene3D" id="6.10.10.120">
    <property type="entry name" value="Antitoxin ParD1-like"/>
    <property type="match status" value="1"/>
</dbReference>
<dbReference type="CDD" id="cd22231">
    <property type="entry name" value="RHH_NikR_HicB-like"/>
    <property type="match status" value="1"/>
</dbReference>
<dbReference type="NCBIfam" id="TIGR02606">
    <property type="entry name" value="antidote_CC2985"/>
    <property type="match status" value="1"/>
</dbReference>
<dbReference type="Pfam" id="PF03693">
    <property type="entry name" value="ParD_antitoxin"/>
    <property type="match status" value="1"/>
</dbReference>
<dbReference type="PANTHER" id="PTHR36582:SF2">
    <property type="entry name" value="ANTITOXIN PARD"/>
    <property type="match status" value="1"/>
</dbReference>
<dbReference type="GO" id="GO:0006355">
    <property type="term" value="P:regulation of DNA-templated transcription"/>
    <property type="evidence" value="ECO:0007669"/>
    <property type="project" value="InterPro"/>
</dbReference>
<protein>
    <recommendedName>
        <fullName evidence="2">Antitoxin ParD</fullName>
    </recommendedName>
</protein>
<sequence length="80" mass="8714">MPRTTSVTIGSELDDFVGRLIESGRYGSTSEVVRSALRLLERQENQTAALRSAVEAGERSGESDLSLRDIAAQVKQKYGV</sequence>
<dbReference type="STRING" id="1526571.AT746_00065"/>
<evidence type="ECO:0000256" key="3">
    <source>
        <dbReference type="ARBA" id="ARBA00022649"/>
    </source>
</evidence>
<comment type="similarity">
    <text evidence="1">Belongs to the ParD antitoxin family.</text>
</comment>
<dbReference type="SUPFAM" id="SSF47598">
    <property type="entry name" value="Ribbon-helix-helix"/>
    <property type="match status" value="1"/>
</dbReference>
<dbReference type="PANTHER" id="PTHR36582">
    <property type="entry name" value="ANTITOXIN PARD"/>
    <property type="match status" value="1"/>
</dbReference>
<dbReference type="RefSeq" id="WP_062474699.1">
    <property type="nucleotide sequence ID" value="NZ_CP013650.1"/>
</dbReference>
<reference evidence="5 6" key="1">
    <citation type="submission" date="2015-12" db="EMBL/GenBank/DDBJ databases">
        <title>Complete genome of Lacimicrobium alkaliphilum KCTC 32984.</title>
        <authorList>
            <person name="Kim S.-G."/>
            <person name="Lee Y.-J."/>
        </authorList>
    </citation>
    <scope>NUCLEOTIDE SEQUENCE [LARGE SCALE GENOMIC DNA]</scope>
    <source>
        <strain evidence="5 6">YelD216</strain>
    </source>
</reference>
<dbReference type="InterPro" id="IPR038296">
    <property type="entry name" value="ParD_sf"/>
</dbReference>
<proteinExistence type="inferred from homology"/>
<dbReference type="InterPro" id="IPR022789">
    <property type="entry name" value="ParD"/>
</dbReference>
<accession>A0A0U2RI19</accession>
<organism evidence="5 6">
    <name type="scientific">Lacimicrobium alkaliphilum</name>
    <dbReference type="NCBI Taxonomy" id="1526571"/>
    <lineage>
        <taxon>Bacteria</taxon>
        <taxon>Pseudomonadati</taxon>
        <taxon>Pseudomonadota</taxon>
        <taxon>Gammaproteobacteria</taxon>
        <taxon>Alteromonadales</taxon>
        <taxon>Alteromonadaceae</taxon>
        <taxon>Lacimicrobium</taxon>
    </lineage>
</organism>
<gene>
    <name evidence="5" type="ORF">AT746_00065</name>
</gene>
<name>A0A0U2RI19_9ALTE</name>
<dbReference type="KEGG" id="lal:AT746_00065"/>
<keyword evidence="6" id="KW-1185">Reference proteome</keyword>
<keyword evidence="3" id="KW-1277">Toxin-antitoxin system</keyword>
<evidence type="ECO:0000256" key="2">
    <source>
        <dbReference type="ARBA" id="ARBA00017940"/>
    </source>
</evidence>
<dbReference type="InterPro" id="IPR010985">
    <property type="entry name" value="Ribbon_hlx_hlx"/>
</dbReference>